<dbReference type="SUPFAM" id="SSF55909">
    <property type="entry name" value="Pentein"/>
    <property type="match status" value="1"/>
</dbReference>
<comment type="similarity">
    <text evidence="1">Belongs to the DDAH family.</text>
</comment>
<reference evidence="4" key="1">
    <citation type="submission" date="2022-11" db="UniProtKB">
        <authorList>
            <consortium name="WormBaseParasite"/>
        </authorList>
    </citation>
    <scope>IDENTIFICATION</scope>
</reference>
<sequence>MLQKMRYTHAIVVRIPSKIKFDDKKLAKSIDLVAARKEQEDLNETLREAGVDIIELAPDENVAETFSLFPDDWSIVINGTALLTRPKKQSACRFQEIKGILKDLTWQILETPEQEHGKPVILEGSDVLFTGKEIFVGIRKNGTNLEGALVVGRIFADLPVIPIQINTKHPLKYYVSVAADGVLTTTNEKESVSIRTKMEREAAHRYKVLTLEKEEAVNCISVNNHLIFRTDVGELKFGLLERPTELWGITATELSKIGYPISKFCLLVKKIKSAKSVMS</sequence>
<proteinExistence type="inferred from homology"/>
<evidence type="ECO:0000256" key="2">
    <source>
        <dbReference type="ARBA" id="ARBA00022801"/>
    </source>
</evidence>
<dbReference type="Gene3D" id="3.75.10.10">
    <property type="entry name" value="L-arginine/glycine Amidinotransferase, Chain A"/>
    <property type="match status" value="1"/>
</dbReference>
<keyword evidence="2" id="KW-0378">Hydrolase</keyword>
<name>A0A914YHC2_9BILA</name>
<dbReference type="InterPro" id="IPR033199">
    <property type="entry name" value="DDAH-like"/>
</dbReference>
<dbReference type="Proteomes" id="UP000887577">
    <property type="component" value="Unplaced"/>
</dbReference>
<organism evidence="3 4">
    <name type="scientific">Panagrolaimus superbus</name>
    <dbReference type="NCBI Taxonomy" id="310955"/>
    <lineage>
        <taxon>Eukaryota</taxon>
        <taxon>Metazoa</taxon>
        <taxon>Ecdysozoa</taxon>
        <taxon>Nematoda</taxon>
        <taxon>Chromadorea</taxon>
        <taxon>Rhabditida</taxon>
        <taxon>Tylenchina</taxon>
        <taxon>Panagrolaimomorpha</taxon>
        <taxon>Panagrolaimoidea</taxon>
        <taxon>Panagrolaimidae</taxon>
        <taxon>Panagrolaimus</taxon>
    </lineage>
</organism>
<keyword evidence="3" id="KW-1185">Reference proteome</keyword>
<dbReference type="GO" id="GO:0000052">
    <property type="term" value="P:citrulline metabolic process"/>
    <property type="evidence" value="ECO:0007669"/>
    <property type="project" value="TreeGrafter"/>
</dbReference>
<dbReference type="AlphaFoldDB" id="A0A914YHC2"/>
<accession>A0A914YHC2</accession>
<evidence type="ECO:0000313" key="4">
    <source>
        <dbReference type="WBParaSite" id="PSU_v2.g1972.t1"/>
    </source>
</evidence>
<dbReference type="GO" id="GO:0016597">
    <property type="term" value="F:amino acid binding"/>
    <property type="evidence" value="ECO:0007669"/>
    <property type="project" value="TreeGrafter"/>
</dbReference>
<dbReference type="PANTHER" id="PTHR12737">
    <property type="entry name" value="DIMETHYLARGININE DIMETHYLAMINOHYDROLASE"/>
    <property type="match status" value="1"/>
</dbReference>
<evidence type="ECO:0000256" key="1">
    <source>
        <dbReference type="ARBA" id="ARBA00008532"/>
    </source>
</evidence>
<protein>
    <submittedName>
        <fullName evidence="4">Dimethylargininase</fullName>
    </submittedName>
</protein>
<dbReference type="GO" id="GO:0006525">
    <property type="term" value="P:arginine metabolic process"/>
    <property type="evidence" value="ECO:0007669"/>
    <property type="project" value="TreeGrafter"/>
</dbReference>
<dbReference type="GO" id="GO:0045429">
    <property type="term" value="P:positive regulation of nitric oxide biosynthetic process"/>
    <property type="evidence" value="ECO:0007669"/>
    <property type="project" value="TreeGrafter"/>
</dbReference>
<evidence type="ECO:0000313" key="3">
    <source>
        <dbReference type="Proteomes" id="UP000887577"/>
    </source>
</evidence>
<dbReference type="GO" id="GO:0016403">
    <property type="term" value="F:dimethylargininase activity"/>
    <property type="evidence" value="ECO:0007669"/>
    <property type="project" value="TreeGrafter"/>
</dbReference>
<dbReference type="WBParaSite" id="PSU_v2.g1972.t1">
    <property type="protein sequence ID" value="PSU_v2.g1972.t1"/>
    <property type="gene ID" value="PSU_v2.g1972"/>
</dbReference>
<dbReference type="PANTHER" id="PTHR12737:SF9">
    <property type="entry name" value="DIMETHYLARGININASE"/>
    <property type="match status" value="1"/>
</dbReference>